<dbReference type="InterPro" id="IPR050789">
    <property type="entry name" value="Diverse_Enzym_Activities"/>
</dbReference>
<dbReference type="Pfam" id="PF00144">
    <property type="entry name" value="Beta-lactamase"/>
    <property type="match status" value="1"/>
</dbReference>
<evidence type="ECO:0000259" key="2">
    <source>
        <dbReference type="Pfam" id="PF00144"/>
    </source>
</evidence>
<evidence type="ECO:0000313" key="3">
    <source>
        <dbReference type="EMBL" id="AWM77708.1"/>
    </source>
</evidence>
<keyword evidence="4" id="KW-1185">Reference proteome</keyword>
<sequence length="395" mass="43188">MKRLFAAALWAGALFAAPAMAQVALKPDTPNLLFWSPEQQARWYPAMETVYETRPIASGARIHALPQATGKIDPSFTHAGRTWTVDQYMEAYRVSGLLVIRDGRVLLEKYGLGRGPKDRWTSFSVAKSVTATLVGAAIQDGHIKSLKTPVTDILPELKGSAYEGVTLRQLLMMSSGVRWNEDYSDPNSDVAKGPLEGLKLAEGKPGLNPVVAYMRTLPRAHAPGTRFNYNTGETDLVGILLARAVGKGLAEYASEKIWKPYGMEAEGDWVTDPGGLERGGCCMSMTLRDYGRIGQFVLEDGVIDGRPVLPPGWAREATTQQIENGQAGYGYFWWMQPNGAYQATGIFGQSITTFREDRIIIVVNSAWPKSGGPDLRDGRIALVNALREAALARPK</sequence>
<keyword evidence="1" id="KW-0732">Signal</keyword>
<organism evidence="3 4">
    <name type="scientific">Phenylobacterium parvum</name>
    <dbReference type="NCBI Taxonomy" id="2201350"/>
    <lineage>
        <taxon>Bacteria</taxon>
        <taxon>Pseudomonadati</taxon>
        <taxon>Pseudomonadota</taxon>
        <taxon>Alphaproteobacteria</taxon>
        <taxon>Caulobacterales</taxon>
        <taxon>Caulobacteraceae</taxon>
        <taxon>Phenylobacterium</taxon>
    </lineage>
</organism>
<dbReference type="KEGG" id="phb:HYN04_07995"/>
<feature type="domain" description="Beta-lactamase-related" evidence="2">
    <location>
        <begin position="85"/>
        <end position="380"/>
    </location>
</feature>
<dbReference type="EMBL" id="CP029479">
    <property type="protein sequence ID" value="AWM77708.1"/>
    <property type="molecule type" value="Genomic_DNA"/>
</dbReference>
<feature type="signal peptide" evidence="1">
    <location>
        <begin position="1"/>
        <end position="21"/>
    </location>
</feature>
<protein>
    <submittedName>
        <fullName evidence="3">Serine hydrolase</fullName>
    </submittedName>
</protein>
<dbReference type="OrthoDB" id="9814204at2"/>
<keyword evidence="3" id="KW-0378">Hydrolase</keyword>
<dbReference type="GO" id="GO:0016787">
    <property type="term" value="F:hydrolase activity"/>
    <property type="evidence" value="ECO:0007669"/>
    <property type="project" value="UniProtKB-KW"/>
</dbReference>
<dbReference type="PANTHER" id="PTHR43283">
    <property type="entry name" value="BETA-LACTAMASE-RELATED"/>
    <property type="match status" value="1"/>
</dbReference>
<proteinExistence type="predicted"/>
<dbReference type="Proteomes" id="UP000247763">
    <property type="component" value="Chromosome"/>
</dbReference>
<dbReference type="InterPro" id="IPR001466">
    <property type="entry name" value="Beta-lactam-related"/>
</dbReference>
<evidence type="ECO:0000256" key="1">
    <source>
        <dbReference type="SAM" id="SignalP"/>
    </source>
</evidence>
<dbReference type="Gene3D" id="3.40.710.10">
    <property type="entry name" value="DD-peptidase/beta-lactamase superfamily"/>
    <property type="match status" value="1"/>
</dbReference>
<reference evidence="4" key="1">
    <citation type="submission" date="2018-05" db="EMBL/GenBank/DDBJ databases">
        <title>Genome sequencing of Phenylobacterium sp. HYN0004.</title>
        <authorList>
            <person name="Yi H."/>
            <person name="Baek C."/>
        </authorList>
    </citation>
    <scope>NUCLEOTIDE SEQUENCE [LARGE SCALE GENOMIC DNA]</scope>
    <source>
        <strain evidence="4">HYN0004</strain>
    </source>
</reference>
<dbReference type="InterPro" id="IPR012338">
    <property type="entry name" value="Beta-lactam/transpept-like"/>
</dbReference>
<dbReference type="PANTHER" id="PTHR43283:SF14">
    <property type="entry name" value="BLL8153 PROTEIN"/>
    <property type="match status" value="1"/>
</dbReference>
<dbReference type="RefSeq" id="WP_110450275.1">
    <property type="nucleotide sequence ID" value="NZ_CP029479.1"/>
</dbReference>
<gene>
    <name evidence="3" type="ORF">HYN04_07995</name>
</gene>
<dbReference type="AlphaFoldDB" id="A0A2Z3I1P5"/>
<feature type="chain" id="PRO_5016454235" evidence="1">
    <location>
        <begin position="22"/>
        <end position="395"/>
    </location>
</feature>
<accession>A0A2Z3I1P5</accession>
<name>A0A2Z3I1P5_9CAUL</name>
<dbReference type="SUPFAM" id="SSF56601">
    <property type="entry name" value="beta-lactamase/transpeptidase-like"/>
    <property type="match status" value="1"/>
</dbReference>
<evidence type="ECO:0000313" key="4">
    <source>
        <dbReference type="Proteomes" id="UP000247763"/>
    </source>
</evidence>